<name>A0ABN1PUD0_9ACTN</name>
<feature type="compositionally biased region" description="Basic and acidic residues" evidence="1">
    <location>
        <begin position="52"/>
        <end position="61"/>
    </location>
</feature>
<accession>A0ABN1PUD0</accession>
<evidence type="ECO:0000313" key="3">
    <source>
        <dbReference type="Proteomes" id="UP001500418"/>
    </source>
</evidence>
<dbReference type="PANTHER" id="PTHR36221:SF1">
    <property type="entry name" value="DUF742 DOMAIN-CONTAINING PROTEIN"/>
    <property type="match status" value="1"/>
</dbReference>
<protein>
    <recommendedName>
        <fullName evidence="4">Multi-component regulatory system-4</fullName>
    </recommendedName>
</protein>
<dbReference type="PANTHER" id="PTHR36221">
    <property type="entry name" value="DUF742 DOMAIN-CONTAINING PROTEIN"/>
    <property type="match status" value="1"/>
</dbReference>
<reference evidence="2 3" key="1">
    <citation type="journal article" date="2019" name="Int. J. Syst. Evol. Microbiol.">
        <title>The Global Catalogue of Microorganisms (GCM) 10K type strain sequencing project: providing services to taxonomists for standard genome sequencing and annotation.</title>
        <authorList>
            <consortium name="The Broad Institute Genomics Platform"/>
            <consortium name="The Broad Institute Genome Sequencing Center for Infectious Disease"/>
            <person name="Wu L."/>
            <person name="Ma J."/>
        </authorList>
    </citation>
    <scope>NUCLEOTIDE SEQUENCE [LARGE SCALE GENOMIC DNA]</scope>
    <source>
        <strain evidence="2 3">JCM 11444</strain>
    </source>
</reference>
<feature type="compositionally biased region" description="Basic and acidic residues" evidence="1">
    <location>
        <begin position="23"/>
        <end position="33"/>
    </location>
</feature>
<organism evidence="2 3">
    <name type="scientific">Streptomyces rhizosphaericus</name>
    <dbReference type="NCBI Taxonomy" id="114699"/>
    <lineage>
        <taxon>Bacteria</taxon>
        <taxon>Bacillati</taxon>
        <taxon>Actinomycetota</taxon>
        <taxon>Actinomycetes</taxon>
        <taxon>Kitasatosporales</taxon>
        <taxon>Streptomycetaceae</taxon>
        <taxon>Streptomyces</taxon>
        <taxon>Streptomyces violaceusniger group</taxon>
    </lineage>
</organism>
<dbReference type="Proteomes" id="UP001500418">
    <property type="component" value="Unassembled WGS sequence"/>
</dbReference>
<dbReference type="InterPro" id="IPR007995">
    <property type="entry name" value="DUF742"/>
</dbReference>
<dbReference type="EMBL" id="BAAAID010000024">
    <property type="protein sequence ID" value="GAA0933397.1"/>
    <property type="molecule type" value="Genomic_DNA"/>
</dbReference>
<evidence type="ECO:0000256" key="1">
    <source>
        <dbReference type="SAM" id="MobiDB-lite"/>
    </source>
</evidence>
<proteinExistence type="predicted"/>
<keyword evidence="3" id="KW-1185">Reference proteome</keyword>
<feature type="compositionally biased region" description="Pro residues" evidence="1">
    <location>
        <begin position="34"/>
        <end position="46"/>
    </location>
</feature>
<feature type="region of interest" description="Disordered" evidence="1">
    <location>
        <begin position="1"/>
        <end position="85"/>
    </location>
</feature>
<evidence type="ECO:0000313" key="2">
    <source>
        <dbReference type="EMBL" id="GAA0933397.1"/>
    </source>
</evidence>
<dbReference type="Pfam" id="PF05331">
    <property type="entry name" value="DUF742"/>
    <property type="match status" value="1"/>
</dbReference>
<comment type="caution">
    <text evidence="2">The sequence shown here is derived from an EMBL/GenBank/DDBJ whole genome shotgun (WGS) entry which is preliminary data.</text>
</comment>
<sequence length="209" mass="21736">MAAGEPVPHDAAAREGAGQDAEDGARAAPEPREPVGPPEPEAPPEPVGTTERAGRPEERPAPPESVEPPEPEARPESVEPPEPAVRASAVRPFLLTAGRVAGSGAAPPLPVETQIVATPDGLSALRSLAFERRDIVAACRRPQSVAELAARLHLHLNVVRVLAEDLCAAGHLAVHVPNAGTVHDISVLRRVIDGLRAVPDSRGSLRDSG</sequence>
<evidence type="ECO:0008006" key="4">
    <source>
        <dbReference type="Google" id="ProtNLM"/>
    </source>
</evidence>
<gene>
    <name evidence="2" type="ORF">GCM10009575_041010</name>
</gene>